<dbReference type="Gene3D" id="3.40.50.360">
    <property type="match status" value="1"/>
</dbReference>
<dbReference type="PANTHER" id="PTHR30543">
    <property type="entry name" value="CHROMATE REDUCTASE"/>
    <property type="match status" value="1"/>
</dbReference>
<evidence type="ECO:0000313" key="2">
    <source>
        <dbReference type="EMBL" id="GHI69108.1"/>
    </source>
</evidence>
<gene>
    <name evidence="2" type="ORF">Snoj_30260</name>
</gene>
<dbReference type="Pfam" id="PF03358">
    <property type="entry name" value="FMN_red"/>
    <property type="match status" value="1"/>
</dbReference>
<dbReference type="SUPFAM" id="SSF52218">
    <property type="entry name" value="Flavoproteins"/>
    <property type="match status" value="1"/>
</dbReference>
<protein>
    <submittedName>
        <fullName evidence="2">Reductase</fullName>
    </submittedName>
</protein>
<accession>A0ABQ3SLT9</accession>
<evidence type="ECO:0000313" key="3">
    <source>
        <dbReference type="Proteomes" id="UP000613974"/>
    </source>
</evidence>
<dbReference type="InterPro" id="IPR005025">
    <property type="entry name" value="FMN_Rdtase-like_dom"/>
</dbReference>
<dbReference type="GeneID" id="95587406"/>
<dbReference type="EMBL" id="BNEC01000005">
    <property type="protein sequence ID" value="GHI69108.1"/>
    <property type="molecule type" value="Genomic_DNA"/>
</dbReference>
<name>A0ABQ3SLT9_9ACTN</name>
<feature type="domain" description="NADPH-dependent FMN reductase-like" evidence="1">
    <location>
        <begin position="6"/>
        <end position="143"/>
    </location>
</feature>
<comment type="caution">
    <text evidence="2">The sequence shown here is derived from an EMBL/GenBank/DDBJ whole genome shotgun (WGS) entry which is preliminary data.</text>
</comment>
<organism evidence="2 3">
    <name type="scientific">Streptomyces nojiriensis</name>
    <dbReference type="NCBI Taxonomy" id="66374"/>
    <lineage>
        <taxon>Bacteria</taxon>
        <taxon>Bacillati</taxon>
        <taxon>Actinomycetota</taxon>
        <taxon>Actinomycetes</taxon>
        <taxon>Kitasatosporales</taxon>
        <taxon>Streptomycetaceae</taxon>
        <taxon>Streptomyces</taxon>
    </lineage>
</organism>
<evidence type="ECO:0000259" key="1">
    <source>
        <dbReference type="Pfam" id="PF03358"/>
    </source>
</evidence>
<sequence length="190" mass="20916">MTTPLRLALVVGSTREGRFGPTVARWFETVAAARTDIELTVADLADADLPAHWTTDLTPRGHAFVERLAAADAFVVLTPEYNHSFPASLKQAIDITGPVWRRKPVGFVSYGGLSGGLRAVEQLRPVFAELHATTVRETVSFHRFPFDESGTPHDSDTAAHAATALLDDLHWWGHALRTARRHDETLRETA</sequence>
<proteinExistence type="predicted"/>
<dbReference type="RefSeq" id="WP_189743354.1">
    <property type="nucleotide sequence ID" value="NZ_BMRL01000013.1"/>
</dbReference>
<dbReference type="PANTHER" id="PTHR30543:SF21">
    <property type="entry name" value="NAD(P)H-DEPENDENT FMN REDUCTASE LOT6"/>
    <property type="match status" value="1"/>
</dbReference>
<reference evidence="3" key="1">
    <citation type="submission" date="2023-07" db="EMBL/GenBank/DDBJ databases">
        <title>Whole genome shotgun sequence of Streptomyces nojiriensis NBRC 13794.</title>
        <authorList>
            <person name="Komaki H."/>
            <person name="Tamura T."/>
        </authorList>
    </citation>
    <scope>NUCLEOTIDE SEQUENCE [LARGE SCALE GENOMIC DNA]</scope>
    <source>
        <strain evidence="3">NBRC 13794</strain>
    </source>
</reference>
<keyword evidence="3" id="KW-1185">Reference proteome</keyword>
<dbReference type="Proteomes" id="UP000613974">
    <property type="component" value="Unassembled WGS sequence"/>
</dbReference>
<dbReference type="InterPro" id="IPR029039">
    <property type="entry name" value="Flavoprotein-like_sf"/>
</dbReference>
<dbReference type="InterPro" id="IPR050712">
    <property type="entry name" value="NAD(P)H-dep_reductase"/>
</dbReference>